<name>A0A6L9L7J0_9BACT</name>
<dbReference type="Proteomes" id="UP000474175">
    <property type="component" value="Unassembled WGS sequence"/>
</dbReference>
<comment type="subcellular location">
    <subcellularLocation>
        <location evidence="1">Cell envelope</location>
    </subcellularLocation>
</comment>
<dbReference type="Gene3D" id="1.10.760.10">
    <property type="entry name" value="Cytochrome c-like domain"/>
    <property type="match status" value="2"/>
</dbReference>
<dbReference type="Pfam" id="PF03150">
    <property type="entry name" value="CCP_MauG"/>
    <property type="match status" value="1"/>
</dbReference>
<dbReference type="AlphaFoldDB" id="A0A6L9L7J0"/>
<dbReference type="SUPFAM" id="SSF46626">
    <property type="entry name" value="Cytochrome c"/>
    <property type="match status" value="2"/>
</dbReference>
<evidence type="ECO:0000256" key="7">
    <source>
        <dbReference type="PROSITE-ProRule" id="PRU00433"/>
    </source>
</evidence>
<dbReference type="InterPro" id="IPR009056">
    <property type="entry name" value="Cyt_c-like_dom"/>
</dbReference>
<evidence type="ECO:0000256" key="4">
    <source>
        <dbReference type="ARBA" id="ARBA00022729"/>
    </source>
</evidence>
<evidence type="ECO:0000256" key="1">
    <source>
        <dbReference type="ARBA" id="ARBA00004196"/>
    </source>
</evidence>
<dbReference type="PANTHER" id="PTHR30600">
    <property type="entry name" value="CYTOCHROME C PEROXIDASE-RELATED"/>
    <property type="match status" value="1"/>
</dbReference>
<feature type="domain" description="Cytochrome c" evidence="8">
    <location>
        <begin position="306"/>
        <end position="439"/>
    </location>
</feature>
<dbReference type="GO" id="GO:0030313">
    <property type="term" value="C:cell envelope"/>
    <property type="evidence" value="ECO:0007669"/>
    <property type="project" value="UniProtKB-SubCell"/>
</dbReference>
<evidence type="ECO:0000313" key="9">
    <source>
        <dbReference type="EMBL" id="NDU94298.1"/>
    </source>
</evidence>
<sequence>MVTLKHCSFFFLPIGLLILVTSFIHPFSSESPRQLIKANYLADLARLDSSVTLLQNAIQKQQSAPLIQAAFRRSRLAYKRVEFLTEFYFSGSAKALNGPALPEGEVDDGVGIVLEPTGFQVIEEMIFPLDVSQRTARLNYVRGIKSTISQLQRVAGYNEMTDGQVFDAMRLELFRLITLSITGFDSPVALHSLPEAIAALESLDRTIQVYPIAAKDAALAQNLHQSLARAIQALRGKRFNQFDRLTFIRQHAYPISRMLLDAQQLLGYPLATDKRMLRQSARTLSDTNAFDPAFFQPYGLPQSTPGRIELGKILFFNPVLSENGQRTCASCHQPDRAFTDGESSPMALRSKKRIGRNTPTLFNVAFQSFQFMDSRSFSLEDQLIDVIHNSDEMGGSIAKAVETLKRDSTYQRQFTNAYADGLTELNLKNALTAYVRSLVSLNARPDRYLRGESVTLTAQEKAGFNVFMGKGKCATCHFFPLFNGTIPPAYVKTESEVLGTPATLAERQLDSDEGRYRTTKINIHQKAFKTPTVRKVALTAPYMHNGVYKNLDQVVEFYNKGGGVGLGIKLENQTLPPDKLNLTPTEKQALVAFMKAL</sequence>
<dbReference type="PANTHER" id="PTHR30600:SF10">
    <property type="entry name" value="BLL6722 PROTEIN"/>
    <property type="match status" value="1"/>
</dbReference>
<evidence type="ECO:0000256" key="6">
    <source>
        <dbReference type="ARBA" id="ARBA00023004"/>
    </source>
</evidence>
<dbReference type="GO" id="GO:0009055">
    <property type="term" value="F:electron transfer activity"/>
    <property type="evidence" value="ECO:0007669"/>
    <property type="project" value="InterPro"/>
</dbReference>
<keyword evidence="4" id="KW-0732">Signal</keyword>
<feature type="domain" description="Cytochrome c" evidence="8">
    <location>
        <begin position="458"/>
        <end position="597"/>
    </location>
</feature>
<dbReference type="InterPro" id="IPR038352">
    <property type="entry name" value="Imelysin_sf"/>
</dbReference>
<comment type="caution">
    <text evidence="9">The sequence shown here is derived from an EMBL/GenBank/DDBJ whole genome shotgun (WGS) entry which is preliminary data.</text>
</comment>
<dbReference type="InterPro" id="IPR004852">
    <property type="entry name" value="Di-haem_cyt_c_peroxidsae"/>
</dbReference>
<evidence type="ECO:0000259" key="8">
    <source>
        <dbReference type="PROSITE" id="PS51007"/>
    </source>
</evidence>
<dbReference type="InterPro" id="IPR051395">
    <property type="entry name" value="Cytochrome_c_Peroxidase/MauG"/>
</dbReference>
<organism evidence="9 10">
    <name type="scientific">Spirosoma terrae</name>
    <dbReference type="NCBI Taxonomy" id="1968276"/>
    <lineage>
        <taxon>Bacteria</taxon>
        <taxon>Pseudomonadati</taxon>
        <taxon>Bacteroidota</taxon>
        <taxon>Cytophagia</taxon>
        <taxon>Cytophagales</taxon>
        <taxon>Cytophagaceae</taxon>
        <taxon>Spirosoma</taxon>
    </lineage>
</organism>
<evidence type="ECO:0000256" key="3">
    <source>
        <dbReference type="ARBA" id="ARBA00022723"/>
    </source>
</evidence>
<accession>A0A6L9L7J0</accession>
<keyword evidence="2 7" id="KW-0349">Heme</keyword>
<proteinExistence type="predicted"/>
<dbReference type="EMBL" id="JAAFZH010000002">
    <property type="protein sequence ID" value="NDU94298.1"/>
    <property type="molecule type" value="Genomic_DNA"/>
</dbReference>
<dbReference type="GO" id="GO:0020037">
    <property type="term" value="F:heme binding"/>
    <property type="evidence" value="ECO:0007669"/>
    <property type="project" value="InterPro"/>
</dbReference>
<keyword evidence="6 7" id="KW-0408">Iron</keyword>
<dbReference type="GO" id="GO:0046872">
    <property type="term" value="F:metal ion binding"/>
    <property type="evidence" value="ECO:0007669"/>
    <property type="project" value="UniProtKB-KW"/>
</dbReference>
<dbReference type="Gene3D" id="1.20.1420.20">
    <property type="entry name" value="M75 peptidase, HXXE motif"/>
    <property type="match status" value="1"/>
</dbReference>
<evidence type="ECO:0000256" key="5">
    <source>
        <dbReference type="ARBA" id="ARBA00023002"/>
    </source>
</evidence>
<keyword evidence="10" id="KW-1185">Reference proteome</keyword>
<evidence type="ECO:0000313" key="10">
    <source>
        <dbReference type="Proteomes" id="UP000474175"/>
    </source>
</evidence>
<keyword evidence="3 7" id="KW-0479">Metal-binding</keyword>
<gene>
    <name evidence="9" type="ORF">GK108_05385</name>
</gene>
<dbReference type="InterPro" id="IPR036909">
    <property type="entry name" value="Cyt_c-like_dom_sf"/>
</dbReference>
<keyword evidence="9" id="KW-0575">Peroxidase</keyword>
<evidence type="ECO:0000256" key="2">
    <source>
        <dbReference type="ARBA" id="ARBA00022617"/>
    </source>
</evidence>
<dbReference type="PROSITE" id="PS51007">
    <property type="entry name" value="CYTC"/>
    <property type="match status" value="2"/>
</dbReference>
<reference evidence="9 10" key="1">
    <citation type="submission" date="2020-02" db="EMBL/GenBank/DDBJ databases">
        <title>Draft genome sequence of two Spirosoma agri KCTC 52727 and Spirosoma terrae KCTC 52035.</title>
        <authorList>
            <person name="Rojas J."/>
            <person name="Ambika Manirajan B."/>
            <person name="Suarez C."/>
            <person name="Ratering S."/>
            <person name="Schnell S."/>
        </authorList>
    </citation>
    <scope>NUCLEOTIDE SEQUENCE [LARGE SCALE GENOMIC DNA]</scope>
    <source>
        <strain evidence="9 10">KCTC 52035</strain>
    </source>
</reference>
<dbReference type="GO" id="GO:0004130">
    <property type="term" value="F:cytochrome-c peroxidase activity"/>
    <property type="evidence" value="ECO:0007669"/>
    <property type="project" value="TreeGrafter"/>
</dbReference>
<keyword evidence="5" id="KW-0560">Oxidoreductase</keyword>
<protein>
    <submittedName>
        <fullName evidence="9">Cytochrome-c peroxidase</fullName>
    </submittedName>
</protein>